<protein>
    <recommendedName>
        <fullName evidence="4">Transmembrane protein</fullName>
    </recommendedName>
</protein>
<accession>A0A9P6BW95</accession>
<dbReference type="Proteomes" id="UP000807342">
    <property type="component" value="Unassembled WGS sequence"/>
</dbReference>
<sequence>MNTNNLVHIPNSADTFASILFCDTQITIQRAQVVLSNGTLQATNFSNSSPFGNMEVDLVMDLFYQIHQILLGPSGVSGSFTYRQLAGTVFLDILSLQFDGRWALSALLSLSDINHNLAWVIQSTAKAVYSNGCLANYNLTASRQFQQTSLISSKQFTIALGVLDVIMVIVLMILVYIVNTTDMQLFSLQALEGIYHKELPLQSE</sequence>
<reference evidence="2" key="1">
    <citation type="submission" date="2020-11" db="EMBL/GenBank/DDBJ databases">
        <authorList>
            <consortium name="DOE Joint Genome Institute"/>
            <person name="Ahrendt S."/>
            <person name="Riley R."/>
            <person name="Andreopoulos W."/>
            <person name="Labutti K."/>
            <person name="Pangilinan J."/>
            <person name="Ruiz-Duenas F.J."/>
            <person name="Barrasa J.M."/>
            <person name="Sanchez-Garcia M."/>
            <person name="Camarero S."/>
            <person name="Miyauchi S."/>
            <person name="Serrano A."/>
            <person name="Linde D."/>
            <person name="Babiker R."/>
            <person name="Drula E."/>
            <person name="Ayuso-Fernandez I."/>
            <person name="Pacheco R."/>
            <person name="Padilla G."/>
            <person name="Ferreira P."/>
            <person name="Barriuso J."/>
            <person name="Kellner H."/>
            <person name="Castanera R."/>
            <person name="Alfaro M."/>
            <person name="Ramirez L."/>
            <person name="Pisabarro A.G."/>
            <person name="Kuo A."/>
            <person name="Tritt A."/>
            <person name="Lipzen A."/>
            <person name="He G."/>
            <person name="Yan M."/>
            <person name="Ng V."/>
            <person name="Cullen D."/>
            <person name="Martin F."/>
            <person name="Rosso M.-N."/>
            <person name="Henrissat B."/>
            <person name="Hibbett D."/>
            <person name="Martinez A.T."/>
            <person name="Grigoriev I.V."/>
        </authorList>
    </citation>
    <scope>NUCLEOTIDE SEQUENCE</scope>
    <source>
        <strain evidence="2">MF-IS2</strain>
    </source>
</reference>
<evidence type="ECO:0000313" key="2">
    <source>
        <dbReference type="EMBL" id="KAF9440318.1"/>
    </source>
</evidence>
<evidence type="ECO:0008006" key="4">
    <source>
        <dbReference type="Google" id="ProtNLM"/>
    </source>
</evidence>
<evidence type="ECO:0000256" key="1">
    <source>
        <dbReference type="SAM" id="Phobius"/>
    </source>
</evidence>
<evidence type="ECO:0000313" key="3">
    <source>
        <dbReference type="Proteomes" id="UP000807342"/>
    </source>
</evidence>
<keyword evidence="1" id="KW-0472">Membrane</keyword>
<gene>
    <name evidence="2" type="ORF">P691DRAFT_767926</name>
</gene>
<name>A0A9P6BW95_9AGAR</name>
<keyword evidence="1" id="KW-0812">Transmembrane</keyword>
<keyword evidence="1" id="KW-1133">Transmembrane helix</keyword>
<proteinExistence type="predicted"/>
<comment type="caution">
    <text evidence="2">The sequence shown here is derived from an EMBL/GenBank/DDBJ whole genome shotgun (WGS) entry which is preliminary data.</text>
</comment>
<keyword evidence="3" id="KW-1185">Reference proteome</keyword>
<dbReference type="EMBL" id="MU152632">
    <property type="protein sequence ID" value="KAF9440318.1"/>
    <property type="molecule type" value="Genomic_DNA"/>
</dbReference>
<feature type="transmembrane region" description="Helical" evidence="1">
    <location>
        <begin position="156"/>
        <end position="178"/>
    </location>
</feature>
<organism evidence="2 3">
    <name type="scientific">Macrolepiota fuliginosa MF-IS2</name>
    <dbReference type="NCBI Taxonomy" id="1400762"/>
    <lineage>
        <taxon>Eukaryota</taxon>
        <taxon>Fungi</taxon>
        <taxon>Dikarya</taxon>
        <taxon>Basidiomycota</taxon>
        <taxon>Agaricomycotina</taxon>
        <taxon>Agaricomycetes</taxon>
        <taxon>Agaricomycetidae</taxon>
        <taxon>Agaricales</taxon>
        <taxon>Agaricineae</taxon>
        <taxon>Agaricaceae</taxon>
        <taxon>Macrolepiota</taxon>
    </lineage>
</organism>
<dbReference type="AlphaFoldDB" id="A0A9P6BW95"/>